<dbReference type="Pfam" id="PF03713">
    <property type="entry name" value="DUF305"/>
    <property type="match status" value="1"/>
</dbReference>
<feature type="domain" description="DUF305" evidence="1">
    <location>
        <begin position="9"/>
        <end position="45"/>
    </location>
</feature>
<dbReference type="InterPro" id="IPR005183">
    <property type="entry name" value="DUF305_CopM-like"/>
</dbReference>
<dbReference type="AlphaFoldDB" id="A0A3S1ACV2"/>
<gene>
    <name evidence="2" type="ORF">DSM107003_14260</name>
</gene>
<proteinExistence type="predicted"/>
<evidence type="ECO:0000259" key="1">
    <source>
        <dbReference type="Pfam" id="PF03713"/>
    </source>
</evidence>
<sequence length="50" mass="5581">MNLTGLFSMMMAQKAMNSATHKQLRDLAQDIIKTQTAQIQQLEQLSKASS</sequence>
<keyword evidence="3" id="KW-1185">Reference proteome</keyword>
<comment type="caution">
    <text evidence="2">The sequence shown here is derived from an EMBL/GenBank/DDBJ whole genome shotgun (WGS) entry which is preliminary data.</text>
</comment>
<name>A0A3S1ACV2_ANAVA</name>
<dbReference type="Proteomes" id="UP000276103">
    <property type="component" value="Unassembled WGS sequence"/>
</dbReference>
<accession>A0A3S1ACV2</accession>
<reference evidence="2 3" key="1">
    <citation type="journal article" date="2019" name="Genome Biol. Evol.">
        <title>Day and night: Metabolic profiles and evolutionary relationships of six axenic non-marine cyanobacteria.</title>
        <authorList>
            <person name="Will S.E."/>
            <person name="Henke P."/>
            <person name="Boedeker C."/>
            <person name="Huang S."/>
            <person name="Brinkmann H."/>
            <person name="Rohde M."/>
            <person name="Jarek M."/>
            <person name="Friedl T."/>
            <person name="Seufert S."/>
            <person name="Schumacher M."/>
            <person name="Overmann J."/>
            <person name="Neumann-Schaal M."/>
            <person name="Petersen J."/>
        </authorList>
    </citation>
    <scope>NUCLEOTIDE SEQUENCE [LARGE SCALE GENOMIC DNA]</scope>
    <source>
        <strain evidence="2 3">SAG 1403-4b</strain>
    </source>
</reference>
<organism evidence="2 3">
    <name type="scientific">Trichormus variabilis SAG 1403-4b</name>
    <dbReference type="NCBI Taxonomy" id="447716"/>
    <lineage>
        <taxon>Bacteria</taxon>
        <taxon>Bacillati</taxon>
        <taxon>Cyanobacteriota</taxon>
        <taxon>Cyanophyceae</taxon>
        <taxon>Nostocales</taxon>
        <taxon>Nostocaceae</taxon>
        <taxon>Trichormus</taxon>
    </lineage>
</organism>
<dbReference type="Gene3D" id="1.20.1260.10">
    <property type="match status" value="1"/>
</dbReference>
<evidence type="ECO:0000313" key="2">
    <source>
        <dbReference type="EMBL" id="RUS98338.1"/>
    </source>
</evidence>
<protein>
    <recommendedName>
        <fullName evidence="1">DUF305 domain-containing protein</fullName>
    </recommendedName>
</protein>
<dbReference type="InterPro" id="IPR012347">
    <property type="entry name" value="Ferritin-like"/>
</dbReference>
<dbReference type="EMBL" id="RSCM01000003">
    <property type="protein sequence ID" value="RUS98338.1"/>
    <property type="molecule type" value="Genomic_DNA"/>
</dbReference>
<evidence type="ECO:0000313" key="3">
    <source>
        <dbReference type="Proteomes" id="UP000276103"/>
    </source>
</evidence>